<dbReference type="PANTHER" id="PTHR43280:SF2">
    <property type="entry name" value="HTH-TYPE TRANSCRIPTIONAL REGULATOR EXSA"/>
    <property type="match status" value="1"/>
</dbReference>
<dbReference type="SUPFAM" id="SSF46689">
    <property type="entry name" value="Homeodomain-like"/>
    <property type="match status" value="2"/>
</dbReference>
<feature type="domain" description="HTH araC/xylS-type" evidence="4">
    <location>
        <begin position="191"/>
        <end position="287"/>
    </location>
</feature>
<dbReference type="InterPro" id="IPR037923">
    <property type="entry name" value="HTH-like"/>
</dbReference>
<evidence type="ECO:0000259" key="4">
    <source>
        <dbReference type="PROSITE" id="PS01124"/>
    </source>
</evidence>
<dbReference type="InterPro" id="IPR001387">
    <property type="entry name" value="Cro/C1-type_HTH"/>
</dbReference>
<dbReference type="EMBL" id="JAWCUD010000001">
    <property type="protein sequence ID" value="MDU0200684.1"/>
    <property type="molecule type" value="Genomic_DNA"/>
</dbReference>
<dbReference type="InterPro" id="IPR009057">
    <property type="entry name" value="Homeodomain-like_sf"/>
</dbReference>
<protein>
    <submittedName>
        <fullName evidence="5">AraC family transcriptional regulator</fullName>
    </submittedName>
</protein>
<keyword evidence="3" id="KW-0804">Transcription</keyword>
<evidence type="ECO:0000256" key="3">
    <source>
        <dbReference type="ARBA" id="ARBA00023163"/>
    </source>
</evidence>
<comment type="caution">
    <text evidence="5">The sequence shown here is derived from an EMBL/GenBank/DDBJ whole genome shotgun (WGS) entry which is preliminary data.</text>
</comment>
<dbReference type="SMART" id="SM00342">
    <property type="entry name" value="HTH_ARAC"/>
    <property type="match status" value="1"/>
</dbReference>
<keyword evidence="6" id="KW-1185">Reference proteome</keyword>
<dbReference type="InterPro" id="IPR003313">
    <property type="entry name" value="AraC-bd"/>
</dbReference>
<evidence type="ECO:0000256" key="1">
    <source>
        <dbReference type="ARBA" id="ARBA00023015"/>
    </source>
</evidence>
<evidence type="ECO:0000313" key="5">
    <source>
        <dbReference type="EMBL" id="MDU0200684.1"/>
    </source>
</evidence>
<dbReference type="Gene3D" id="2.60.120.280">
    <property type="entry name" value="Regulatory protein AraC"/>
    <property type="match status" value="1"/>
</dbReference>
<reference evidence="5 6" key="1">
    <citation type="submission" date="2023-10" db="EMBL/GenBank/DDBJ databases">
        <title>Paenibacillus strain PFR10 Genome sequencing and assembly.</title>
        <authorList>
            <person name="Kim I."/>
        </authorList>
    </citation>
    <scope>NUCLEOTIDE SEQUENCE [LARGE SCALE GENOMIC DNA]</scope>
    <source>
        <strain evidence="5 6">PFR10</strain>
    </source>
</reference>
<organism evidence="5 6">
    <name type="scientific">Paenibacillus violae</name>
    <dbReference type="NCBI Taxonomy" id="3077234"/>
    <lineage>
        <taxon>Bacteria</taxon>
        <taxon>Bacillati</taxon>
        <taxon>Bacillota</taxon>
        <taxon>Bacilli</taxon>
        <taxon>Bacillales</taxon>
        <taxon>Paenibacillaceae</taxon>
        <taxon>Paenibacillus</taxon>
    </lineage>
</organism>
<dbReference type="Pfam" id="PF02311">
    <property type="entry name" value="AraC_binding"/>
    <property type="match status" value="1"/>
</dbReference>
<dbReference type="Gene3D" id="1.10.10.60">
    <property type="entry name" value="Homeodomain-like"/>
    <property type="match status" value="2"/>
</dbReference>
<dbReference type="RefSeq" id="WP_315950136.1">
    <property type="nucleotide sequence ID" value="NZ_JAWCUD010000001.1"/>
</dbReference>
<keyword evidence="2" id="KW-0238">DNA-binding</keyword>
<dbReference type="InterPro" id="IPR018062">
    <property type="entry name" value="HTH_AraC-typ_CS"/>
</dbReference>
<dbReference type="CDD" id="cd00093">
    <property type="entry name" value="HTH_XRE"/>
    <property type="match status" value="1"/>
</dbReference>
<dbReference type="Proteomes" id="UP001260980">
    <property type="component" value="Unassembled WGS sequence"/>
</dbReference>
<name>A0ABU3R8U0_9BACL</name>
<evidence type="ECO:0000313" key="6">
    <source>
        <dbReference type="Proteomes" id="UP001260980"/>
    </source>
</evidence>
<gene>
    <name evidence="5" type="ORF">RQP52_06245</name>
</gene>
<evidence type="ECO:0000256" key="2">
    <source>
        <dbReference type="ARBA" id="ARBA00023125"/>
    </source>
</evidence>
<sequence>MQEYPHEYAQHDYLNPNEFIKMSGLWCIRVGHNVAKPNYQVGPKRIECYSLHFVVEGQLLLQTESGEAILQSNDLCCFFPDESYSYRIYEQKETLKLVWIAFQGPQALPLLHSLGLTQTTPVLRARCSREVWVKIDTFLQFISDQQPDETEDIGFSTELQEKLYGVFAALMKEGTTINDGKTNVDDIPWLKRSLDFMQLHALEGISIKEVAEEAGVHRSYFSDIFKKRIGVSPNRYLYRLKMEKASALIALKDRTITEVAYSVGYPSLYSFSRAFRNYYGYSPENKP</sequence>
<accession>A0ABU3R8U0</accession>
<keyword evidence="1" id="KW-0805">Transcription regulation</keyword>
<dbReference type="InterPro" id="IPR018060">
    <property type="entry name" value="HTH_AraC"/>
</dbReference>
<dbReference type="Pfam" id="PF12833">
    <property type="entry name" value="HTH_18"/>
    <property type="match status" value="1"/>
</dbReference>
<proteinExistence type="predicted"/>
<dbReference type="PANTHER" id="PTHR43280">
    <property type="entry name" value="ARAC-FAMILY TRANSCRIPTIONAL REGULATOR"/>
    <property type="match status" value="1"/>
</dbReference>
<dbReference type="PROSITE" id="PS00041">
    <property type="entry name" value="HTH_ARAC_FAMILY_1"/>
    <property type="match status" value="1"/>
</dbReference>
<dbReference type="SUPFAM" id="SSF51215">
    <property type="entry name" value="Regulatory protein AraC"/>
    <property type="match status" value="1"/>
</dbReference>
<dbReference type="PROSITE" id="PS01124">
    <property type="entry name" value="HTH_ARAC_FAMILY_2"/>
    <property type="match status" value="1"/>
</dbReference>